<evidence type="ECO:0000313" key="4">
    <source>
        <dbReference type="EMBL" id="EMS55742.1"/>
    </source>
</evidence>
<comment type="similarity">
    <text evidence="1">Belongs to the UDP-glycosyltransferase family.</text>
</comment>
<feature type="region of interest" description="Disordered" evidence="3">
    <location>
        <begin position="183"/>
        <end position="249"/>
    </location>
</feature>
<dbReference type="InterPro" id="IPR002213">
    <property type="entry name" value="UDP_glucos_trans"/>
</dbReference>
<reference evidence="4" key="1">
    <citation type="journal article" date="2013" name="Nature">
        <title>Draft genome of the wheat A-genome progenitor Triticum urartu.</title>
        <authorList>
            <person name="Ling H.Q."/>
            <person name="Zhao S."/>
            <person name="Liu D."/>
            <person name="Wang J."/>
            <person name="Sun H."/>
            <person name="Zhang C."/>
            <person name="Fan H."/>
            <person name="Li D."/>
            <person name="Dong L."/>
            <person name="Tao Y."/>
            <person name="Gao C."/>
            <person name="Wu H."/>
            <person name="Li Y."/>
            <person name="Cui Y."/>
            <person name="Guo X."/>
            <person name="Zheng S."/>
            <person name="Wang B."/>
            <person name="Yu K."/>
            <person name="Liang Q."/>
            <person name="Yang W."/>
            <person name="Lou X."/>
            <person name="Chen J."/>
            <person name="Feng M."/>
            <person name="Jian J."/>
            <person name="Zhang X."/>
            <person name="Luo G."/>
            <person name="Jiang Y."/>
            <person name="Liu J."/>
            <person name="Wang Z."/>
            <person name="Sha Y."/>
            <person name="Zhang B."/>
            <person name="Wu H."/>
            <person name="Tang D."/>
            <person name="Shen Q."/>
            <person name="Xue P."/>
            <person name="Zou S."/>
            <person name="Wang X."/>
            <person name="Liu X."/>
            <person name="Wang F."/>
            <person name="Yang Y."/>
            <person name="An X."/>
            <person name="Dong Z."/>
            <person name="Zhang K."/>
            <person name="Zhang X."/>
            <person name="Luo M.C."/>
            <person name="Dvorak J."/>
            <person name="Tong Y."/>
            <person name="Wang J."/>
            <person name="Yang H."/>
            <person name="Li Z."/>
            <person name="Wang D."/>
            <person name="Zhang A."/>
            <person name="Wang J."/>
        </authorList>
    </citation>
    <scope>NUCLEOTIDE SEQUENCE</scope>
</reference>
<dbReference type="STRING" id="4572.M7Z6X6"/>
<feature type="region of interest" description="Disordered" evidence="3">
    <location>
        <begin position="117"/>
        <end position="136"/>
    </location>
</feature>
<dbReference type="PROSITE" id="PS00375">
    <property type="entry name" value="UDPGT"/>
    <property type="match status" value="1"/>
</dbReference>
<dbReference type="Gene3D" id="3.40.50.2000">
    <property type="entry name" value="Glycogen Phosphorylase B"/>
    <property type="match status" value="3"/>
</dbReference>
<dbReference type="InterPro" id="IPR035595">
    <property type="entry name" value="UDP_glycos_trans_CS"/>
</dbReference>
<dbReference type="GO" id="GO:0035251">
    <property type="term" value="F:UDP-glucosyltransferase activity"/>
    <property type="evidence" value="ECO:0007669"/>
    <property type="project" value="TreeGrafter"/>
</dbReference>
<sequence>MAEKLRVLLFPFFAPSHMEPFTDLAIRLVAAGPSDAVEATAAVTPPHRPVHHDALTSPAQEALLRALSPDAIVTDAHFAWNVRLARELGVPCVAFSAIGAFSMLAMRHLQLALAGGDAAGVADGGDDDAVDRGRPPVPGPSYYTLDDDKFTQPRDCFGVAINTSSDLEQHYCEMYLRDGHANGAIPPPPGDLFQTPCPRPPKRKRAAPSPKTPTQAEPKRHGRGEFAPGTSSGGRGRIRTPRTQRRRTAACASAPAVGSWWSVTRAGDGLGVPLGVPCVAFSAIGAFSTLALHHLEREDVDNGDVDVATVPQFPGPSIRVPRAELPEFLRGRGRYSMISKIVPVEDCFCQAMNTSLELERQYCEMYMLHGYAKRAYFVGPLFSSSSPSHSPAGGVDDQQSPCIGWLDSKPGRSVVYLCFGSLTHVSDAQLHQLALGLEAAGKPVLWVVRDTGNWTPPEGGAARVGDRGLLVTAWAPQTAILGHPAVGAFVTHCGWNSVLETVMAGVPVLTWPMVFEQFITERLVTEVLGIGERLWPCGAGLRSTRHEEHEVVPAGDVARAVTAFMLPGGAGDAARSRVMDLAAKCRAAVAEGGSSHRDLRRLVDDLMEARAKKNCLA</sequence>
<dbReference type="CDD" id="cd03784">
    <property type="entry name" value="GT1_Gtf-like"/>
    <property type="match status" value="1"/>
</dbReference>
<accession>M7Z6X6</accession>
<organism evidence="4">
    <name type="scientific">Triticum urartu</name>
    <name type="common">Red wild einkorn</name>
    <name type="synonym">Crithodium urartu</name>
    <dbReference type="NCBI Taxonomy" id="4572"/>
    <lineage>
        <taxon>Eukaryota</taxon>
        <taxon>Viridiplantae</taxon>
        <taxon>Streptophyta</taxon>
        <taxon>Embryophyta</taxon>
        <taxon>Tracheophyta</taxon>
        <taxon>Spermatophyta</taxon>
        <taxon>Magnoliopsida</taxon>
        <taxon>Liliopsida</taxon>
        <taxon>Poales</taxon>
        <taxon>Poaceae</taxon>
        <taxon>BOP clade</taxon>
        <taxon>Pooideae</taxon>
        <taxon>Triticodae</taxon>
        <taxon>Triticeae</taxon>
        <taxon>Triticinae</taxon>
        <taxon>Triticum</taxon>
    </lineage>
</organism>
<evidence type="ECO:0000256" key="1">
    <source>
        <dbReference type="ARBA" id="ARBA00009995"/>
    </source>
</evidence>
<evidence type="ECO:0000256" key="2">
    <source>
        <dbReference type="ARBA" id="ARBA00022679"/>
    </source>
</evidence>
<dbReference type="Pfam" id="PF00201">
    <property type="entry name" value="UDPGT"/>
    <property type="match status" value="1"/>
</dbReference>
<dbReference type="EMBL" id="KD166899">
    <property type="protein sequence ID" value="EMS55742.1"/>
    <property type="molecule type" value="Genomic_DNA"/>
</dbReference>
<name>M7Z6X6_TRIUA</name>
<dbReference type="AlphaFoldDB" id="M7Z6X6"/>
<dbReference type="PANTHER" id="PTHR48047">
    <property type="entry name" value="GLYCOSYLTRANSFERASE"/>
    <property type="match status" value="1"/>
</dbReference>
<dbReference type="PANTHER" id="PTHR48047:SF19">
    <property type="entry name" value="GLYCOSYLTRANSFERASE"/>
    <property type="match status" value="1"/>
</dbReference>
<feature type="compositionally biased region" description="Basic residues" evidence="3">
    <location>
        <begin position="236"/>
        <end position="248"/>
    </location>
</feature>
<protein>
    <submittedName>
        <fullName evidence="4">UDP-glycosyltransferase 73C5</fullName>
    </submittedName>
</protein>
<proteinExistence type="inferred from homology"/>
<evidence type="ECO:0000256" key="3">
    <source>
        <dbReference type="SAM" id="MobiDB-lite"/>
    </source>
</evidence>
<dbReference type="OMA" id="RANTWMP"/>
<keyword evidence="2 4" id="KW-0808">Transferase</keyword>
<dbReference type="eggNOG" id="KOG1192">
    <property type="taxonomic scope" value="Eukaryota"/>
</dbReference>
<dbReference type="SUPFAM" id="SSF53756">
    <property type="entry name" value="UDP-Glycosyltransferase/glycogen phosphorylase"/>
    <property type="match status" value="2"/>
</dbReference>
<gene>
    <name evidence="4" type="ORF">TRIUR3_06904</name>
</gene>
<dbReference type="FunFam" id="3.40.50.2000:FF:000063">
    <property type="entry name" value="Glycosyltransferase"/>
    <property type="match status" value="1"/>
</dbReference>